<proteinExistence type="predicted"/>
<feature type="region of interest" description="Disordered" evidence="1">
    <location>
        <begin position="29"/>
        <end position="93"/>
    </location>
</feature>
<protein>
    <submittedName>
        <fullName evidence="2">Uncharacterized protein</fullName>
    </submittedName>
</protein>
<dbReference type="Proteomes" id="UP000664534">
    <property type="component" value="Unassembled WGS sequence"/>
</dbReference>
<accession>A0A8H3FH25</accession>
<dbReference type="AlphaFoldDB" id="A0A8H3FH25"/>
<reference evidence="2" key="1">
    <citation type="submission" date="2021-03" db="EMBL/GenBank/DDBJ databases">
        <authorList>
            <person name="Tagirdzhanova G."/>
        </authorList>
    </citation>
    <scope>NUCLEOTIDE SEQUENCE</scope>
</reference>
<dbReference type="OrthoDB" id="5423699at2759"/>
<gene>
    <name evidence="2" type="ORF">IMSHALPRED_006158</name>
</gene>
<feature type="compositionally biased region" description="Polar residues" evidence="1">
    <location>
        <begin position="29"/>
        <end position="48"/>
    </location>
</feature>
<evidence type="ECO:0000313" key="2">
    <source>
        <dbReference type="EMBL" id="CAF9924348.1"/>
    </source>
</evidence>
<comment type="caution">
    <text evidence="2">The sequence shown here is derived from an EMBL/GenBank/DDBJ whole genome shotgun (WGS) entry which is preliminary data.</text>
</comment>
<feature type="compositionally biased region" description="Polar residues" evidence="1">
    <location>
        <begin position="62"/>
        <end position="73"/>
    </location>
</feature>
<organism evidence="2 3">
    <name type="scientific">Imshaugia aleurites</name>
    <dbReference type="NCBI Taxonomy" id="172621"/>
    <lineage>
        <taxon>Eukaryota</taxon>
        <taxon>Fungi</taxon>
        <taxon>Dikarya</taxon>
        <taxon>Ascomycota</taxon>
        <taxon>Pezizomycotina</taxon>
        <taxon>Lecanoromycetes</taxon>
        <taxon>OSLEUM clade</taxon>
        <taxon>Lecanoromycetidae</taxon>
        <taxon>Lecanorales</taxon>
        <taxon>Lecanorineae</taxon>
        <taxon>Parmeliaceae</taxon>
        <taxon>Imshaugia</taxon>
    </lineage>
</organism>
<feature type="region of interest" description="Disordered" evidence="1">
    <location>
        <begin position="479"/>
        <end position="564"/>
    </location>
</feature>
<name>A0A8H3FH25_9LECA</name>
<evidence type="ECO:0000313" key="3">
    <source>
        <dbReference type="Proteomes" id="UP000664534"/>
    </source>
</evidence>
<keyword evidence="3" id="KW-1185">Reference proteome</keyword>
<evidence type="ECO:0000256" key="1">
    <source>
        <dbReference type="SAM" id="MobiDB-lite"/>
    </source>
</evidence>
<sequence>MASKKAAPQTATNVAVGLAAHMAIQAATLQPKSKASPPSSLTENNVSQMDVDEVSDQEWETRVQQWRSQTQAAPETEGELEGGAKSEGITSADPSTTNIGYFLVPAVASGSNPRRAKAPPLQKTSGDRLLLWGTPFAVPKYDSWSSNNMPLNKYQKFYTYGANFRIASGQTVQWNWSFESSDNDKGLPSVVTPGPGHFPVVKGNFATEHVLEIQMVSQFFAFVNPTKKAQTALMNKAYVQSSNGIVGYAHGPRTASRLSPAEFLAAALPRDNEFVYLQSEVNTMKMVYFSMGKPAELQTKYKVTVTPSNYAATTKIVQEILTKMTLTALLANYMNDATVQKIYTDVRSRIGEVLKEFVNAGDQTYRTAVGVLNLPTAWTLWHHAFIELVEKNMQECINNGFATLNNIHTQILALKPSTERAKALPAEKARQALATLVGDAIAAMNNAKSEKGLDSISLQALTAELTATMDMSKITGDNFALGNRNGPKAPRSVGPIRPGDTEHRGASVEAQIDEDEGPREEPEHSNAVDYSLEQLKGKAQKAVSGGKVPIAKTSPWVGKPYTKK</sequence>
<dbReference type="EMBL" id="CAJPDT010000036">
    <property type="protein sequence ID" value="CAF9924348.1"/>
    <property type="molecule type" value="Genomic_DNA"/>
</dbReference>